<proteinExistence type="predicted"/>
<dbReference type="PROSITE" id="PS50893">
    <property type="entry name" value="ABC_TRANSPORTER_2"/>
    <property type="match status" value="1"/>
</dbReference>
<sequence>MLKLSAKTPHLAHHFNDIHIPQAAPLQVSHLTYQVQQQTLVDDISFALKRGECCVVLGPNGAGKSSLLKLISGEIGQAGHNIRLFGQPRDIWPDGLLAQHLAILPQHSQLSFAFSAFEVAQLGGLSLPVSQHKIRRIAEQNMRATDVLHLAQRAYPSLSGGEKQRVHLARVLTQLSCANNHGLLILDEPTSALDLAQQHKVLQLCRQLCQQGITVLMVLHDLNLAAQYADRILLLKSGQLLVDGAPKQALTAENIEHVYQYPVKVMSHPELEHPIIMSKSHH</sequence>
<evidence type="ECO:0000256" key="4">
    <source>
        <dbReference type="ARBA" id="ARBA00022967"/>
    </source>
</evidence>
<protein>
    <submittedName>
        <fullName evidence="7">Heme ABC transporter ATP-binding protein</fullName>
    </submittedName>
</protein>
<dbReference type="InterPro" id="IPR003439">
    <property type="entry name" value="ABC_transporter-like_ATP-bd"/>
</dbReference>
<keyword evidence="8" id="KW-1185">Reference proteome</keyword>
<evidence type="ECO:0000256" key="5">
    <source>
        <dbReference type="ARBA" id="ARBA00037066"/>
    </source>
</evidence>
<dbReference type="NCBIfam" id="NF010068">
    <property type="entry name" value="PRK13548.1"/>
    <property type="match status" value="1"/>
</dbReference>
<reference evidence="7 8" key="1">
    <citation type="journal article" date="2022" name="Environ. Microbiol. Rep.">
        <title>Eco-phylogenetic analyses reveal divergent evolution of vitamin B12 metabolism in the marine bacterial family 'Psychromonadaceae'.</title>
        <authorList>
            <person name="Jin X."/>
            <person name="Yang Y."/>
            <person name="Cao H."/>
            <person name="Gao B."/>
            <person name="Zhao Z."/>
        </authorList>
    </citation>
    <scope>NUCLEOTIDE SEQUENCE [LARGE SCALE GENOMIC DNA]</scope>
    <source>
        <strain evidence="7 8">MKS20</strain>
    </source>
</reference>
<keyword evidence="2" id="KW-0547">Nucleotide-binding</keyword>
<dbReference type="GO" id="GO:0005524">
    <property type="term" value="F:ATP binding"/>
    <property type="evidence" value="ECO:0007669"/>
    <property type="project" value="UniProtKB-KW"/>
</dbReference>
<name>A0ABS8WFZ0_9GAMM</name>
<organism evidence="7 8">
    <name type="scientific">Motilimonas cestriensis</name>
    <dbReference type="NCBI Taxonomy" id="2742685"/>
    <lineage>
        <taxon>Bacteria</taxon>
        <taxon>Pseudomonadati</taxon>
        <taxon>Pseudomonadota</taxon>
        <taxon>Gammaproteobacteria</taxon>
        <taxon>Alteromonadales</taxon>
        <taxon>Alteromonadales genera incertae sedis</taxon>
        <taxon>Motilimonas</taxon>
    </lineage>
</organism>
<dbReference type="SMART" id="SM00382">
    <property type="entry name" value="AAA"/>
    <property type="match status" value="1"/>
</dbReference>
<dbReference type="Proteomes" id="UP001201273">
    <property type="component" value="Unassembled WGS sequence"/>
</dbReference>
<dbReference type="InterPro" id="IPR027417">
    <property type="entry name" value="P-loop_NTPase"/>
</dbReference>
<comment type="function">
    <text evidence="5">Part of the ABC transporter complex HmuTUV involved in hemin import. Responsible for energy coupling to the transport system.</text>
</comment>
<comment type="caution">
    <text evidence="7">The sequence shown here is derived from an EMBL/GenBank/DDBJ whole genome shotgun (WGS) entry which is preliminary data.</text>
</comment>
<evidence type="ECO:0000259" key="6">
    <source>
        <dbReference type="PROSITE" id="PS50893"/>
    </source>
</evidence>
<dbReference type="PANTHER" id="PTHR42794:SF1">
    <property type="entry name" value="HEMIN IMPORT ATP-BINDING PROTEIN HMUV"/>
    <property type="match status" value="1"/>
</dbReference>
<dbReference type="EMBL" id="JAIMJA010000045">
    <property type="protein sequence ID" value="MCE2597355.1"/>
    <property type="molecule type" value="Genomic_DNA"/>
</dbReference>
<dbReference type="SUPFAM" id="SSF52540">
    <property type="entry name" value="P-loop containing nucleoside triphosphate hydrolases"/>
    <property type="match status" value="1"/>
</dbReference>
<dbReference type="RefSeq" id="WP_233055094.1">
    <property type="nucleotide sequence ID" value="NZ_JAIMJA010000045.1"/>
</dbReference>
<accession>A0ABS8WFZ0</accession>
<keyword evidence="3 7" id="KW-0067">ATP-binding</keyword>
<evidence type="ECO:0000256" key="1">
    <source>
        <dbReference type="ARBA" id="ARBA00022448"/>
    </source>
</evidence>
<dbReference type="PANTHER" id="PTHR42794">
    <property type="entry name" value="HEMIN IMPORT ATP-BINDING PROTEIN HMUV"/>
    <property type="match status" value="1"/>
</dbReference>
<feature type="domain" description="ABC transporter" evidence="6">
    <location>
        <begin position="26"/>
        <end position="262"/>
    </location>
</feature>
<keyword evidence="4" id="KW-1278">Translocase</keyword>
<evidence type="ECO:0000313" key="8">
    <source>
        <dbReference type="Proteomes" id="UP001201273"/>
    </source>
</evidence>
<dbReference type="Pfam" id="PF00005">
    <property type="entry name" value="ABC_tran"/>
    <property type="match status" value="1"/>
</dbReference>
<evidence type="ECO:0000313" key="7">
    <source>
        <dbReference type="EMBL" id="MCE2597355.1"/>
    </source>
</evidence>
<keyword evidence="1" id="KW-0813">Transport</keyword>
<dbReference type="InterPro" id="IPR003593">
    <property type="entry name" value="AAA+_ATPase"/>
</dbReference>
<evidence type="ECO:0000256" key="3">
    <source>
        <dbReference type="ARBA" id="ARBA00022840"/>
    </source>
</evidence>
<gene>
    <name evidence="7" type="ORF">K6Y31_21520</name>
</gene>
<evidence type="ECO:0000256" key="2">
    <source>
        <dbReference type="ARBA" id="ARBA00022741"/>
    </source>
</evidence>
<dbReference type="Gene3D" id="3.40.50.300">
    <property type="entry name" value="P-loop containing nucleotide triphosphate hydrolases"/>
    <property type="match status" value="1"/>
</dbReference>
<dbReference type="CDD" id="cd03214">
    <property type="entry name" value="ABC_Iron-Siderophores_B12_Hemin"/>
    <property type="match status" value="1"/>
</dbReference>